<protein>
    <submittedName>
        <fullName evidence="1">Uncharacterized protein</fullName>
    </submittedName>
</protein>
<evidence type="ECO:0000313" key="1">
    <source>
        <dbReference type="EMBL" id="VDK31301.1"/>
    </source>
</evidence>
<dbReference type="Proteomes" id="UP000281553">
    <property type="component" value="Unassembled WGS sequence"/>
</dbReference>
<organism evidence="1 2">
    <name type="scientific">Dibothriocephalus latus</name>
    <name type="common">Fish tapeworm</name>
    <name type="synonym">Diphyllobothrium latum</name>
    <dbReference type="NCBI Taxonomy" id="60516"/>
    <lineage>
        <taxon>Eukaryota</taxon>
        <taxon>Metazoa</taxon>
        <taxon>Spiralia</taxon>
        <taxon>Lophotrochozoa</taxon>
        <taxon>Platyhelminthes</taxon>
        <taxon>Cestoda</taxon>
        <taxon>Eucestoda</taxon>
        <taxon>Diphyllobothriidea</taxon>
        <taxon>Diphyllobothriidae</taxon>
        <taxon>Dibothriocephalus</taxon>
    </lineage>
</organism>
<name>A0A3P6QH27_DIBLA</name>
<gene>
    <name evidence="1" type="ORF">DILT_LOCUS311</name>
</gene>
<sequence>MDVREDADETFLESGYLIPFDDDGVIHIPQPEFRSVLLEDQRPQPLKDRLD</sequence>
<accession>A0A3P6QH27</accession>
<evidence type="ECO:0000313" key="2">
    <source>
        <dbReference type="Proteomes" id="UP000281553"/>
    </source>
</evidence>
<dbReference type="AlphaFoldDB" id="A0A3P6QH27"/>
<proteinExistence type="predicted"/>
<dbReference type="EMBL" id="UYRU01001206">
    <property type="protein sequence ID" value="VDK31301.1"/>
    <property type="molecule type" value="Genomic_DNA"/>
</dbReference>
<keyword evidence="2" id="KW-1185">Reference proteome</keyword>
<reference evidence="1 2" key="1">
    <citation type="submission" date="2018-11" db="EMBL/GenBank/DDBJ databases">
        <authorList>
            <consortium name="Pathogen Informatics"/>
        </authorList>
    </citation>
    <scope>NUCLEOTIDE SEQUENCE [LARGE SCALE GENOMIC DNA]</scope>
</reference>